<evidence type="ECO:0000313" key="2">
    <source>
        <dbReference type="EMBL" id="GEN73834.1"/>
    </source>
</evidence>
<name>A0A511YF61_9FLAO</name>
<dbReference type="EMBL" id="BJYI01000021">
    <property type="protein sequence ID" value="GEN73834.1"/>
    <property type="molecule type" value="Genomic_DNA"/>
</dbReference>
<organism evidence="2 3">
    <name type="scientific">Chryseobacterium lathyri</name>
    <dbReference type="NCBI Taxonomy" id="395933"/>
    <lineage>
        <taxon>Bacteria</taxon>
        <taxon>Pseudomonadati</taxon>
        <taxon>Bacteroidota</taxon>
        <taxon>Flavobacteriia</taxon>
        <taxon>Flavobacteriales</taxon>
        <taxon>Weeksellaceae</taxon>
        <taxon>Chryseobacterium group</taxon>
        <taxon>Chryseobacterium</taxon>
    </lineage>
</organism>
<reference evidence="2 3" key="1">
    <citation type="submission" date="2019-07" db="EMBL/GenBank/DDBJ databases">
        <title>Whole genome shotgun sequence of Chryseobacterium lathyri NBRC 105250.</title>
        <authorList>
            <person name="Hosoyama A."/>
            <person name="Uohara A."/>
            <person name="Ohji S."/>
            <person name="Ichikawa N."/>
        </authorList>
    </citation>
    <scope>NUCLEOTIDE SEQUENCE [LARGE SCALE GENOMIC DNA]</scope>
    <source>
        <strain evidence="2 3">NBRC 105250</strain>
    </source>
</reference>
<sequence length="120" mass="13907">MSIQNKNKMHILLIIYVLFTLIASIFVLKYTIQNVANEISSKNIALLMVDLLDILFMIMFLKWKKWALYGLAMNTIVMFIYNLSEGYGFFLSVLGLFGFFIICALLFLKKDGRTGYQNLK</sequence>
<keyword evidence="1" id="KW-0472">Membrane</keyword>
<evidence type="ECO:0008006" key="4">
    <source>
        <dbReference type="Google" id="ProtNLM"/>
    </source>
</evidence>
<keyword evidence="1" id="KW-0812">Transmembrane</keyword>
<comment type="caution">
    <text evidence="2">The sequence shown here is derived from an EMBL/GenBank/DDBJ whole genome shotgun (WGS) entry which is preliminary data.</text>
</comment>
<feature type="transmembrane region" description="Helical" evidence="1">
    <location>
        <begin position="12"/>
        <end position="32"/>
    </location>
</feature>
<keyword evidence="1" id="KW-1133">Transmembrane helix</keyword>
<dbReference type="Proteomes" id="UP000321150">
    <property type="component" value="Unassembled WGS sequence"/>
</dbReference>
<evidence type="ECO:0000256" key="1">
    <source>
        <dbReference type="SAM" id="Phobius"/>
    </source>
</evidence>
<proteinExistence type="predicted"/>
<evidence type="ECO:0000313" key="3">
    <source>
        <dbReference type="Proteomes" id="UP000321150"/>
    </source>
</evidence>
<accession>A0A511YF61</accession>
<feature type="transmembrane region" description="Helical" evidence="1">
    <location>
        <begin position="44"/>
        <end position="61"/>
    </location>
</feature>
<feature type="transmembrane region" description="Helical" evidence="1">
    <location>
        <begin position="89"/>
        <end position="108"/>
    </location>
</feature>
<dbReference type="AlphaFoldDB" id="A0A511YF61"/>
<protein>
    <recommendedName>
        <fullName evidence="4">Transporter</fullName>
    </recommendedName>
</protein>
<gene>
    <name evidence="2" type="ORF">CLA01_39060</name>
</gene>